<accession>A0A392T9E0</accession>
<dbReference type="EMBL" id="LXQA010523890">
    <property type="protein sequence ID" value="MCI57134.1"/>
    <property type="molecule type" value="Genomic_DNA"/>
</dbReference>
<dbReference type="AlphaFoldDB" id="A0A392T9E0"/>
<name>A0A392T9E0_9FABA</name>
<proteinExistence type="predicted"/>
<evidence type="ECO:0000313" key="2">
    <source>
        <dbReference type="Proteomes" id="UP000265520"/>
    </source>
</evidence>
<keyword evidence="2" id="KW-1185">Reference proteome</keyword>
<dbReference type="Proteomes" id="UP000265520">
    <property type="component" value="Unassembled WGS sequence"/>
</dbReference>
<protein>
    <submittedName>
        <fullName evidence="1">Uncharacterized protein</fullName>
    </submittedName>
</protein>
<feature type="non-terminal residue" evidence="1">
    <location>
        <position position="1"/>
    </location>
</feature>
<comment type="caution">
    <text evidence="1">The sequence shown here is derived from an EMBL/GenBank/DDBJ whole genome shotgun (WGS) entry which is preliminary data.</text>
</comment>
<organism evidence="1 2">
    <name type="scientific">Trifolium medium</name>
    <dbReference type="NCBI Taxonomy" id="97028"/>
    <lineage>
        <taxon>Eukaryota</taxon>
        <taxon>Viridiplantae</taxon>
        <taxon>Streptophyta</taxon>
        <taxon>Embryophyta</taxon>
        <taxon>Tracheophyta</taxon>
        <taxon>Spermatophyta</taxon>
        <taxon>Magnoliopsida</taxon>
        <taxon>eudicotyledons</taxon>
        <taxon>Gunneridae</taxon>
        <taxon>Pentapetalae</taxon>
        <taxon>rosids</taxon>
        <taxon>fabids</taxon>
        <taxon>Fabales</taxon>
        <taxon>Fabaceae</taxon>
        <taxon>Papilionoideae</taxon>
        <taxon>50 kb inversion clade</taxon>
        <taxon>NPAAA clade</taxon>
        <taxon>Hologalegina</taxon>
        <taxon>IRL clade</taxon>
        <taxon>Trifolieae</taxon>
        <taxon>Trifolium</taxon>
    </lineage>
</organism>
<evidence type="ECO:0000313" key="1">
    <source>
        <dbReference type="EMBL" id="MCI57134.1"/>
    </source>
</evidence>
<reference evidence="1 2" key="1">
    <citation type="journal article" date="2018" name="Front. Plant Sci.">
        <title>Red Clover (Trifolium pratense) and Zigzag Clover (T. medium) - A Picture of Genomic Similarities and Differences.</title>
        <authorList>
            <person name="Dluhosova J."/>
            <person name="Istvanek J."/>
            <person name="Nedelnik J."/>
            <person name="Repkova J."/>
        </authorList>
    </citation>
    <scope>NUCLEOTIDE SEQUENCE [LARGE SCALE GENOMIC DNA]</scope>
    <source>
        <strain evidence="2">cv. 10/8</strain>
        <tissue evidence="1">Leaf</tissue>
    </source>
</reference>
<sequence>PEEHVSEFVGTREGSDWMTDPSRIIGSLYRAALLTRYAEQER</sequence>